<feature type="domain" description="Laminin G" evidence="3">
    <location>
        <begin position="823"/>
        <end position="959"/>
    </location>
</feature>
<dbReference type="PANTHER" id="PTHR42535">
    <property type="entry name" value="OOKINETE PROTEIN, PUTATIVE-RELATED"/>
    <property type="match status" value="1"/>
</dbReference>
<dbReference type="InterPro" id="IPR001791">
    <property type="entry name" value="Laminin_G"/>
</dbReference>
<feature type="domain" description="LamG-like jellyroll fold" evidence="4">
    <location>
        <begin position="339"/>
        <end position="474"/>
    </location>
</feature>
<dbReference type="PANTHER" id="PTHR42535:SF2">
    <property type="entry name" value="CHROMOSOME UNDETERMINED SCAFFOLD_146, WHOLE GENOME SHOTGUN SEQUENCE"/>
    <property type="match status" value="1"/>
</dbReference>
<keyword evidence="2" id="KW-1015">Disulfide bond</keyword>
<keyword evidence="1" id="KW-0732">Signal</keyword>
<evidence type="ECO:0000256" key="2">
    <source>
        <dbReference type="ARBA" id="ARBA00023157"/>
    </source>
</evidence>
<organism evidence="5 6">
    <name type="scientific">Candidatus Portnoybacteria bacterium RBG_19FT_COMBO_36_7</name>
    <dbReference type="NCBI Taxonomy" id="1801992"/>
    <lineage>
        <taxon>Bacteria</taxon>
        <taxon>Candidatus Portnoyibacteriota</taxon>
    </lineage>
</organism>
<evidence type="ECO:0000313" key="5">
    <source>
        <dbReference type="EMBL" id="OGZ33866.1"/>
    </source>
</evidence>
<reference evidence="5 6" key="1">
    <citation type="journal article" date="2016" name="Nat. Commun.">
        <title>Thousands of microbial genomes shed light on interconnected biogeochemical processes in an aquifer system.</title>
        <authorList>
            <person name="Anantharaman K."/>
            <person name="Brown C.T."/>
            <person name="Hug L.A."/>
            <person name="Sharon I."/>
            <person name="Castelle C.J."/>
            <person name="Probst A.J."/>
            <person name="Thomas B.C."/>
            <person name="Singh A."/>
            <person name="Wilkins M.J."/>
            <person name="Karaoz U."/>
            <person name="Brodie E.L."/>
            <person name="Williams K.H."/>
            <person name="Hubbard S.S."/>
            <person name="Banfield J.F."/>
        </authorList>
    </citation>
    <scope>NUCLEOTIDE SEQUENCE [LARGE SCALE GENOMIC DNA]</scope>
</reference>
<dbReference type="EMBL" id="MHMW01000023">
    <property type="protein sequence ID" value="OGZ33866.1"/>
    <property type="molecule type" value="Genomic_DNA"/>
</dbReference>
<dbReference type="Proteomes" id="UP000179099">
    <property type="component" value="Unassembled WGS sequence"/>
</dbReference>
<dbReference type="SMART" id="SM00282">
    <property type="entry name" value="LamG"/>
    <property type="match status" value="1"/>
</dbReference>
<evidence type="ECO:0000256" key="1">
    <source>
        <dbReference type="ARBA" id="ARBA00022729"/>
    </source>
</evidence>
<protein>
    <recommendedName>
        <fullName evidence="7">LamG-like jellyroll fold domain-containing protein</fullName>
    </recommendedName>
</protein>
<name>A0A1G2F712_9BACT</name>
<accession>A0A1G2F712</accession>
<sequence length="981" mass="106564">MSNLFKKLKNPPIIATAILLSIAAAVFGISKIDFWAGGEVSAAELLKKFNSAPIEIKQSYKVESSALVIPAKDGNDIEISLGDRNSDKFLPNFEISKWEGEASLKINLASQGVKPTDVQFENEKIKFITPENDYHFYSHAPDGQNPEGAYEFDVVLKEKPESNKIEIPIETKNLNFYPKSYSASEQIPENLIGSYTAFISKINLAKHGTGKVFRIFRPKIIDAKGDWVWGELNIDRDLMAIAIPQKFLDEAAYPVTVDPNIGFLSDTNAVALYNFEPGALTTDSKGTNTLNAGSAPASDVTLYKQGVGSGNFYSNYAQRADSDLSSDFPMKNGTTNYVMSLAFWFRADAGGIDCLASKYAVGALSYAVWYNTDEKIQFSIGTSGGVQDIIHGTVLALSTWYHVTVTFNRTTKAVTIRVKDENGETVGTDIDTTHGGTDMYFNTEPFSVGAYGVSYPFDGRIDEFVVFKDILTADEATAIAEGTYGEDEGGDEGGDEGAHTIQINKSLTNFMNDDSLVGYWSFDGSAMGTNSATDLSGNSNTGWLQNGVKKAAGISGQALSFDGVNDNISMGDILKFTNAQAATISVWFNVASFAAGYQYLVSRITNTGLRGDYSLVIKNNTTLSYSYDNTIITEDAFFDWTVSQIQTNTWHNWVVILNTDDTVSGYYDGVSLDTKSLALHGDFSSTNFYLGEGTNADAVGNLPDGLFNDFNGLIDEVRIYNRVLSASEISDLYRVGAAKMQTNSPTTYALTDGLVGNWTFNGQDMDWGNSSAEALDRSGQENNGDVVNGAKPVIGKVGQALEFDGSDDNINVGDRDTLDFGTGNFSIVAWIKTISANTQYIVHKLNGNGLNPGYVFRTVNGRLVGKVNITGTEAITQSNETVNNGQWRFVVFSVSDRGTASGAKLFIDAVEATYVSQGNPAGTVTNSQKFYIGAADDDNNSIPEDFFDGLIDEVRIYNRALSAEEVTQLYRLGARTAKPTQ</sequence>
<evidence type="ECO:0000259" key="4">
    <source>
        <dbReference type="SMART" id="SM00560"/>
    </source>
</evidence>
<dbReference type="Gene3D" id="2.60.120.200">
    <property type="match status" value="3"/>
</dbReference>
<proteinExistence type="predicted"/>
<dbReference type="AlphaFoldDB" id="A0A1G2F712"/>
<gene>
    <name evidence="5" type="ORF">A2Y98_00935</name>
</gene>
<evidence type="ECO:0000313" key="6">
    <source>
        <dbReference type="Proteomes" id="UP000179099"/>
    </source>
</evidence>
<comment type="caution">
    <text evidence="5">The sequence shown here is derived from an EMBL/GenBank/DDBJ whole genome shotgun (WGS) entry which is preliminary data.</text>
</comment>
<dbReference type="SMART" id="SM00560">
    <property type="entry name" value="LamGL"/>
    <property type="match status" value="1"/>
</dbReference>
<evidence type="ECO:0000259" key="3">
    <source>
        <dbReference type="SMART" id="SM00282"/>
    </source>
</evidence>
<dbReference type="InterPro" id="IPR006558">
    <property type="entry name" value="LamG-like"/>
</dbReference>
<evidence type="ECO:0008006" key="7">
    <source>
        <dbReference type="Google" id="ProtNLM"/>
    </source>
</evidence>
<dbReference type="InterPro" id="IPR013320">
    <property type="entry name" value="ConA-like_dom_sf"/>
</dbReference>
<dbReference type="STRING" id="1801992.A2Y98_00935"/>
<dbReference type="Pfam" id="PF13385">
    <property type="entry name" value="Laminin_G_3"/>
    <property type="match status" value="3"/>
</dbReference>
<dbReference type="SUPFAM" id="SSF49899">
    <property type="entry name" value="Concanavalin A-like lectins/glucanases"/>
    <property type="match status" value="3"/>
</dbReference>